<organism evidence="2 3">
    <name type="scientific">Methanooceanicella nereidis</name>
    <dbReference type="NCBI Taxonomy" id="2052831"/>
    <lineage>
        <taxon>Archaea</taxon>
        <taxon>Methanobacteriati</taxon>
        <taxon>Methanobacteriota</taxon>
        <taxon>Stenosarchaea group</taxon>
        <taxon>Methanomicrobia</taxon>
        <taxon>Methanocellales</taxon>
        <taxon>Methanocellaceae</taxon>
        <taxon>Methanooceanicella</taxon>
    </lineage>
</organism>
<dbReference type="SMART" id="SM01078">
    <property type="entry name" value="CGGC"/>
    <property type="match status" value="1"/>
</dbReference>
<name>A0AAP2W4A3_9EURY</name>
<evidence type="ECO:0000313" key="2">
    <source>
        <dbReference type="EMBL" id="MCD1294015.1"/>
    </source>
</evidence>
<proteinExistence type="predicted"/>
<reference evidence="2 3" key="1">
    <citation type="submission" date="2017-11" db="EMBL/GenBank/DDBJ databases">
        <title>Isolation and Characterization of Family Methanocellaceae Species from Potential Methane Hydrate Area Offshore Southwestern Taiwan.</title>
        <authorList>
            <person name="Zhang W.-L."/>
            <person name="Chen W.-C."/>
            <person name="Lai M.-C."/>
            <person name="Chen S.-C."/>
        </authorList>
    </citation>
    <scope>NUCLEOTIDE SEQUENCE [LARGE SCALE GENOMIC DNA]</scope>
    <source>
        <strain evidence="2 3">CWC-04</strain>
    </source>
</reference>
<evidence type="ECO:0000313" key="3">
    <source>
        <dbReference type="Proteomes" id="UP001320159"/>
    </source>
</evidence>
<sequence>MFSGNLKDYSQVRKNSENAIKVGIIRCNEKSQVCPGTLCFKAMTDRTAAFEGYDKIEIIGFDTCGGCGMGRPDKILKKVEGLKMRGAEVIHLSSCMKGNCPAFDTYLEAIGKVIKLKIGTH</sequence>
<comment type="caution">
    <text evidence="2">The sequence shown here is derived from an EMBL/GenBank/DDBJ whole genome shotgun (WGS) entry which is preliminary data.</text>
</comment>
<gene>
    <name evidence="2" type="ORF">CUJ83_03275</name>
</gene>
<evidence type="ECO:0000259" key="1">
    <source>
        <dbReference type="SMART" id="SM01078"/>
    </source>
</evidence>
<keyword evidence="3" id="KW-1185">Reference proteome</keyword>
<dbReference type="RefSeq" id="WP_230740573.1">
    <property type="nucleotide sequence ID" value="NZ_PGCK01000002.1"/>
</dbReference>
<dbReference type="InterPro" id="IPR014925">
    <property type="entry name" value="CGGC_dom"/>
</dbReference>
<dbReference type="EMBL" id="PGCK01000002">
    <property type="protein sequence ID" value="MCD1294015.1"/>
    <property type="molecule type" value="Genomic_DNA"/>
</dbReference>
<dbReference type="Proteomes" id="UP001320159">
    <property type="component" value="Unassembled WGS sequence"/>
</dbReference>
<protein>
    <submittedName>
        <fullName evidence="2">CGGC domain-containing protein</fullName>
    </submittedName>
</protein>
<dbReference type="AlphaFoldDB" id="A0AAP2W4A3"/>
<accession>A0AAP2W4A3</accession>
<feature type="domain" description="CGGC" evidence="1">
    <location>
        <begin position="21"/>
        <end position="121"/>
    </location>
</feature>
<dbReference type="Pfam" id="PF08821">
    <property type="entry name" value="CGGC"/>
    <property type="match status" value="1"/>
</dbReference>